<name>A0A507B457_9PEZI</name>
<keyword evidence="2" id="KW-1185">Reference proteome</keyword>
<organism evidence="1 2">
    <name type="scientific">Thyridium curvatum</name>
    <dbReference type="NCBI Taxonomy" id="1093900"/>
    <lineage>
        <taxon>Eukaryota</taxon>
        <taxon>Fungi</taxon>
        <taxon>Dikarya</taxon>
        <taxon>Ascomycota</taxon>
        <taxon>Pezizomycotina</taxon>
        <taxon>Sordariomycetes</taxon>
        <taxon>Sordariomycetidae</taxon>
        <taxon>Thyridiales</taxon>
        <taxon>Thyridiaceae</taxon>
        <taxon>Thyridium</taxon>
    </lineage>
</organism>
<dbReference type="InParanoid" id="A0A507B457"/>
<dbReference type="EMBL" id="SKBQ01000027">
    <property type="protein sequence ID" value="TPX14623.1"/>
    <property type="molecule type" value="Genomic_DNA"/>
</dbReference>
<dbReference type="AlphaFoldDB" id="A0A507B457"/>
<dbReference type="Proteomes" id="UP000319257">
    <property type="component" value="Unassembled WGS sequence"/>
</dbReference>
<evidence type="ECO:0000313" key="1">
    <source>
        <dbReference type="EMBL" id="TPX14623.1"/>
    </source>
</evidence>
<protein>
    <submittedName>
        <fullName evidence="1">Uncharacterized protein</fullName>
    </submittedName>
</protein>
<dbReference type="RefSeq" id="XP_030996334.1">
    <property type="nucleotide sequence ID" value="XM_031139823.1"/>
</dbReference>
<sequence>MADSGLGQLNKEEAALIRMLRKEEIPADFAHTAVLATMYVHNPEYMQPVISEIFAKVMDWDIERVISLKREFLTARRHYWRNKYLKDMDSILVLTLAQRTALLQQ</sequence>
<comment type="caution">
    <text evidence="1">The sequence shown here is derived from an EMBL/GenBank/DDBJ whole genome shotgun (WGS) entry which is preliminary data.</text>
</comment>
<evidence type="ECO:0000313" key="2">
    <source>
        <dbReference type="Proteomes" id="UP000319257"/>
    </source>
</evidence>
<gene>
    <name evidence="1" type="ORF">E0L32_005315</name>
</gene>
<accession>A0A507B457</accession>
<proteinExistence type="predicted"/>
<reference evidence="1 2" key="1">
    <citation type="submission" date="2019-06" db="EMBL/GenBank/DDBJ databases">
        <title>Draft genome sequence of the filamentous fungus Phialemoniopsis curvata isolated from diesel fuel.</title>
        <authorList>
            <person name="Varaljay V.A."/>
            <person name="Lyon W.J."/>
            <person name="Crouch A.L."/>
            <person name="Drake C.E."/>
            <person name="Hollomon J.M."/>
            <person name="Nadeau L.J."/>
            <person name="Nunn H.S."/>
            <person name="Stevenson B.S."/>
            <person name="Bojanowski C.L."/>
            <person name="Crookes-Goodson W.J."/>
        </authorList>
    </citation>
    <scope>NUCLEOTIDE SEQUENCE [LARGE SCALE GENOMIC DNA]</scope>
    <source>
        <strain evidence="1 2">D216</strain>
    </source>
</reference>
<dbReference type="GeneID" id="41972762"/>